<feature type="domain" description="DUF7730" evidence="1">
    <location>
        <begin position="39"/>
        <end position="248"/>
    </location>
</feature>
<dbReference type="AlphaFoldDB" id="A0A8E2F2J1"/>
<sequence>MFQQQRSHRGYATVSTETPKLLQPTRSNVATMYERNVATSPLLRLPTELRLYIYERILGGEILHIRFKAFNSVEDLRQTYNSFGSMLSVSSLMSRRTKLTNYICNAESSESEIYERFLAQDWQDHKSVNCMMGFRHQGCMTLNKHVELSLLRVCRQIYQEAKLIPYTSNAFSFGVNWAFQEFVPSLGLAQRHAITTIHLRIVINGINARDAQAIHNWDLGGIPVHHILPLTGLRALHVHIYQRNWFRPHYQDKSWKDMRVLENRLAGLFAFRRLSLELVTVVVTDEGSDFLTQREAADWRVEQWSSKERREWAESIKKRLLEQKGAPASKIVN</sequence>
<protein>
    <recommendedName>
        <fullName evidence="1">DUF7730 domain-containing protein</fullName>
    </recommendedName>
</protein>
<dbReference type="PANTHER" id="PTHR38790:SF4">
    <property type="entry name" value="2EXR DOMAIN-CONTAINING PROTEIN"/>
    <property type="match status" value="1"/>
</dbReference>
<organism evidence="2 3">
    <name type="scientific">Glonium stellatum</name>
    <dbReference type="NCBI Taxonomy" id="574774"/>
    <lineage>
        <taxon>Eukaryota</taxon>
        <taxon>Fungi</taxon>
        <taxon>Dikarya</taxon>
        <taxon>Ascomycota</taxon>
        <taxon>Pezizomycotina</taxon>
        <taxon>Dothideomycetes</taxon>
        <taxon>Pleosporomycetidae</taxon>
        <taxon>Gloniales</taxon>
        <taxon>Gloniaceae</taxon>
        <taxon>Glonium</taxon>
    </lineage>
</organism>
<keyword evidence="3" id="KW-1185">Reference proteome</keyword>
<dbReference type="InterPro" id="IPR056632">
    <property type="entry name" value="DUF7730"/>
</dbReference>
<dbReference type="OrthoDB" id="5413827at2759"/>
<evidence type="ECO:0000313" key="3">
    <source>
        <dbReference type="Proteomes" id="UP000250140"/>
    </source>
</evidence>
<proteinExistence type="predicted"/>
<dbReference type="Pfam" id="PF24864">
    <property type="entry name" value="DUF7730"/>
    <property type="match status" value="1"/>
</dbReference>
<gene>
    <name evidence="2" type="ORF">AOQ84DRAFT_439077</name>
</gene>
<dbReference type="PANTHER" id="PTHR38790">
    <property type="entry name" value="2EXR DOMAIN-CONTAINING PROTEIN-RELATED"/>
    <property type="match status" value="1"/>
</dbReference>
<reference evidence="2 3" key="1">
    <citation type="journal article" date="2016" name="Nat. Commun.">
        <title>Ectomycorrhizal ecology is imprinted in the genome of the dominant symbiotic fungus Cenococcum geophilum.</title>
        <authorList>
            <consortium name="DOE Joint Genome Institute"/>
            <person name="Peter M."/>
            <person name="Kohler A."/>
            <person name="Ohm R.A."/>
            <person name="Kuo A."/>
            <person name="Krutzmann J."/>
            <person name="Morin E."/>
            <person name="Arend M."/>
            <person name="Barry K.W."/>
            <person name="Binder M."/>
            <person name="Choi C."/>
            <person name="Clum A."/>
            <person name="Copeland A."/>
            <person name="Grisel N."/>
            <person name="Haridas S."/>
            <person name="Kipfer T."/>
            <person name="LaButti K."/>
            <person name="Lindquist E."/>
            <person name="Lipzen A."/>
            <person name="Maire R."/>
            <person name="Meier B."/>
            <person name="Mihaltcheva S."/>
            <person name="Molinier V."/>
            <person name="Murat C."/>
            <person name="Poggeler S."/>
            <person name="Quandt C.A."/>
            <person name="Sperisen C."/>
            <person name="Tritt A."/>
            <person name="Tisserant E."/>
            <person name="Crous P.W."/>
            <person name="Henrissat B."/>
            <person name="Nehls U."/>
            <person name="Egli S."/>
            <person name="Spatafora J.W."/>
            <person name="Grigoriev I.V."/>
            <person name="Martin F.M."/>
        </authorList>
    </citation>
    <scope>NUCLEOTIDE SEQUENCE [LARGE SCALE GENOMIC DNA]</scope>
    <source>
        <strain evidence="2 3">CBS 207.34</strain>
    </source>
</reference>
<dbReference type="EMBL" id="KV749472">
    <property type="protein sequence ID" value="OCL09276.1"/>
    <property type="molecule type" value="Genomic_DNA"/>
</dbReference>
<dbReference type="Proteomes" id="UP000250140">
    <property type="component" value="Unassembled WGS sequence"/>
</dbReference>
<accession>A0A8E2F2J1</accession>
<evidence type="ECO:0000313" key="2">
    <source>
        <dbReference type="EMBL" id="OCL09276.1"/>
    </source>
</evidence>
<evidence type="ECO:0000259" key="1">
    <source>
        <dbReference type="Pfam" id="PF24864"/>
    </source>
</evidence>
<name>A0A8E2F2J1_9PEZI</name>